<reference evidence="2" key="1">
    <citation type="submission" date="2018-05" db="EMBL/GenBank/DDBJ databases">
        <authorList>
            <person name="Lanie J.A."/>
            <person name="Ng W.-L."/>
            <person name="Kazmierczak K.M."/>
            <person name="Andrzejewski T.M."/>
            <person name="Davidsen T.M."/>
            <person name="Wayne K.J."/>
            <person name="Tettelin H."/>
            <person name="Glass J.I."/>
            <person name="Rusch D."/>
            <person name="Podicherti R."/>
            <person name="Tsui H.-C.T."/>
            <person name="Winkler M.E."/>
        </authorList>
    </citation>
    <scope>NUCLEOTIDE SEQUENCE</scope>
</reference>
<feature type="non-terminal residue" evidence="2">
    <location>
        <position position="1"/>
    </location>
</feature>
<evidence type="ECO:0000313" key="2">
    <source>
        <dbReference type="EMBL" id="SVB15330.1"/>
    </source>
</evidence>
<dbReference type="AlphaFoldDB" id="A0A382BNC1"/>
<gene>
    <name evidence="2" type="ORF">METZ01_LOCUS168184</name>
</gene>
<dbReference type="EMBL" id="UINC01030632">
    <property type="protein sequence ID" value="SVB15330.1"/>
    <property type="molecule type" value="Genomic_DNA"/>
</dbReference>
<dbReference type="InterPro" id="IPR036052">
    <property type="entry name" value="TrpB-like_PALP_sf"/>
</dbReference>
<sequence length="81" mass="8705">YIILDIIRQTGGTALTVSDREMLDAMNELASAEGIFAAPEGAATLVGLKKLIKQDFFHGHETIVLLNTGSGLKYLDVLDSL</sequence>
<dbReference type="InterPro" id="IPR001926">
    <property type="entry name" value="TrpB-like_PALP"/>
</dbReference>
<dbReference type="SUPFAM" id="SSF53686">
    <property type="entry name" value="Tryptophan synthase beta subunit-like PLP-dependent enzymes"/>
    <property type="match status" value="1"/>
</dbReference>
<dbReference type="Pfam" id="PF00291">
    <property type="entry name" value="PALP"/>
    <property type="match status" value="1"/>
</dbReference>
<dbReference type="Gene3D" id="3.40.50.1100">
    <property type="match status" value="1"/>
</dbReference>
<protein>
    <recommendedName>
        <fullName evidence="1">Tryptophan synthase beta chain-like PALP domain-containing protein</fullName>
    </recommendedName>
</protein>
<name>A0A382BNC1_9ZZZZ</name>
<evidence type="ECO:0000259" key="1">
    <source>
        <dbReference type="Pfam" id="PF00291"/>
    </source>
</evidence>
<organism evidence="2">
    <name type="scientific">marine metagenome</name>
    <dbReference type="NCBI Taxonomy" id="408172"/>
    <lineage>
        <taxon>unclassified sequences</taxon>
        <taxon>metagenomes</taxon>
        <taxon>ecological metagenomes</taxon>
    </lineage>
</organism>
<accession>A0A382BNC1</accession>
<feature type="domain" description="Tryptophan synthase beta chain-like PALP" evidence="1">
    <location>
        <begin position="3"/>
        <end position="69"/>
    </location>
</feature>
<proteinExistence type="predicted"/>